<feature type="domain" description="CBS" evidence="13">
    <location>
        <begin position="204"/>
        <end position="262"/>
    </location>
</feature>
<dbReference type="PANTHER" id="PTHR43427">
    <property type="entry name" value="CHLORIDE CHANNEL PROTEIN CLC-E"/>
    <property type="match status" value="1"/>
</dbReference>
<keyword evidence="10" id="KW-0129">CBS domain</keyword>
<evidence type="ECO:0000313" key="14">
    <source>
        <dbReference type="EMBL" id="GAA5125664.1"/>
    </source>
</evidence>
<gene>
    <name evidence="14" type="ORF">GCM10023320_40380</name>
</gene>
<dbReference type="InterPro" id="IPR014743">
    <property type="entry name" value="Cl-channel_core"/>
</dbReference>
<evidence type="ECO:0000256" key="4">
    <source>
        <dbReference type="ARBA" id="ARBA00022989"/>
    </source>
</evidence>
<evidence type="ECO:0000313" key="15">
    <source>
        <dbReference type="Proteomes" id="UP001500804"/>
    </source>
</evidence>
<reference evidence="15" key="1">
    <citation type="journal article" date="2019" name="Int. J. Syst. Evol. Microbiol.">
        <title>The Global Catalogue of Microorganisms (GCM) 10K type strain sequencing project: providing services to taxonomists for standard genome sequencing and annotation.</title>
        <authorList>
            <consortium name="The Broad Institute Genomics Platform"/>
            <consortium name="The Broad Institute Genome Sequencing Center for Infectious Disease"/>
            <person name="Wu L."/>
            <person name="Ma J."/>
        </authorList>
    </citation>
    <scope>NUCLEOTIDE SEQUENCE [LARGE SCALE GENOMIC DNA]</scope>
    <source>
        <strain evidence="15">JCM 18302</strain>
    </source>
</reference>
<dbReference type="InterPro" id="IPR046342">
    <property type="entry name" value="CBS_dom_sf"/>
</dbReference>
<dbReference type="PRINTS" id="PR00762">
    <property type="entry name" value="CLCHANNEL"/>
</dbReference>
<evidence type="ECO:0000256" key="9">
    <source>
        <dbReference type="ARBA" id="ARBA00023303"/>
    </source>
</evidence>
<keyword evidence="15" id="KW-1185">Reference proteome</keyword>
<keyword evidence="8" id="KW-0868">Chloride</keyword>
<keyword evidence="7" id="KW-0869">Chloride channel</keyword>
<evidence type="ECO:0000256" key="11">
    <source>
        <dbReference type="SAM" id="MobiDB-lite"/>
    </source>
</evidence>
<evidence type="ECO:0000256" key="8">
    <source>
        <dbReference type="ARBA" id="ARBA00023214"/>
    </source>
</evidence>
<organism evidence="14 15">
    <name type="scientific">Pseudonocardia adelaidensis</name>
    <dbReference type="NCBI Taxonomy" id="648754"/>
    <lineage>
        <taxon>Bacteria</taxon>
        <taxon>Bacillati</taxon>
        <taxon>Actinomycetota</taxon>
        <taxon>Actinomycetes</taxon>
        <taxon>Pseudonocardiales</taxon>
        <taxon>Pseudonocardiaceae</taxon>
        <taxon>Pseudonocardia</taxon>
    </lineage>
</organism>
<keyword evidence="3 12" id="KW-0812">Transmembrane</keyword>
<evidence type="ECO:0000256" key="7">
    <source>
        <dbReference type="ARBA" id="ARBA00023173"/>
    </source>
</evidence>
<dbReference type="EMBL" id="BAABJO010000014">
    <property type="protein sequence ID" value="GAA5125664.1"/>
    <property type="molecule type" value="Genomic_DNA"/>
</dbReference>
<dbReference type="SUPFAM" id="SSF81340">
    <property type="entry name" value="Clc chloride channel"/>
    <property type="match status" value="1"/>
</dbReference>
<dbReference type="SUPFAM" id="SSF54631">
    <property type="entry name" value="CBS-domain pair"/>
    <property type="match status" value="1"/>
</dbReference>
<evidence type="ECO:0000256" key="3">
    <source>
        <dbReference type="ARBA" id="ARBA00022692"/>
    </source>
</evidence>
<protein>
    <recommendedName>
        <fullName evidence="13">CBS domain-containing protein</fullName>
    </recommendedName>
</protein>
<accession>A0ABP9NL86</accession>
<evidence type="ECO:0000256" key="12">
    <source>
        <dbReference type="SAM" id="Phobius"/>
    </source>
</evidence>
<name>A0ABP9NL86_9PSEU</name>
<keyword evidence="5" id="KW-0406">Ion transport</keyword>
<dbReference type="Gene3D" id="1.10.3080.10">
    <property type="entry name" value="Clc chloride channel"/>
    <property type="match status" value="1"/>
</dbReference>
<dbReference type="InterPro" id="IPR001807">
    <property type="entry name" value="ClC"/>
</dbReference>
<evidence type="ECO:0000259" key="13">
    <source>
        <dbReference type="PROSITE" id="PS51371"/>
    </source>
</evidence>
<sequence>MLGFLLVLLDGKLLATSLTIGIGGSGGVFAPSLFIGGMLGTAFGVVAQAAFPGLDLSPGAFGLVGMAAVFAGASHAPIAALLIVFELTGEYAIILPLMAAVALSTGLSHLLSRDNIYTLKLLRRGIDVDARTDATLDRLRVCDAMQPAPEPIGAGAELDEPARAVALRCRTGDRRRAYLGAVLAQELEPGENGDVDAPRLARDLARKLPELRPDLSLHHALAALADHEASGLPVVSEPGGAPVGWLDPRDVLAAYGARRGPSDAAMSRCRFDPPTTRRP</sequence>
<dbReference type="InterPro" id="IPR000644">
    <property type="entry name" value="CBS_dom"/>
</dbReference>
<dbReference type="InterPro" id="IPR050368">
    <property type="entry name" value="ClC-type_chloride_channel"/>
</dbReference>
<evidence type="ECO:0000256" key="6">
    <source>
        <dbReference type="ARBA" id="ARBA00023136"/>
    </source>
</evidence>
<comment type="caution">
    <text evidence="14">The sequence shown here is derived from an EMBL/GenBank/DDBJ whole genome shotgun (WGS) entry which is preliminary data.</text>
</comment>
<dbReference type="CDD" id="cd00400">
    <property type="entry name" value="Voltage_gated_ClC"/>
    <property type="match status" value="1"/>
</dbReference>
<dbReference type="PANTHER" id="PTHR43427:SF6">
    <property type="entry name" value="CHLORIDE CHANNEL PROTEIN CLC-E"/>
    <property type="match status" value="1"/>
</dbReference>
<keyword evidence="4 12" id="KW-1133">Transmembrane helix</keyword>
<dbReference type="Proteomes" id="UP001500804">
    <property type="component" value="Unassembled WGS sequence"/>
</dbReference>
<evidence type="ECO:0000256" key="1">
    <source>
        <dbReference type="ARBA" id="ARBA00004141"/>
    </source>
</evidence>
<evidence type="ECO:0000256" key="2">
    <source>
        <dbReference type="ARBA" id="ARBA00022448"/>
    </source>
</evidence>
<dbReference type="Pfam" id="PF00654">
    <property type="entry name" value="Voltage_CLC"/>
    <property type="match status" value="1"/>
</dbReference>
<dbReference type="Pfam" id="PF00571">
    <property type="entry name" value="CBS"/>
    <property type="match status" value="1"/>
</dbReference>
<evidence type="ECO:0000256" key="5">
    <source>
        <dbReference type="ARBA" id="ARBA00023065"/>
    </source>
</evidence>
<keyword evidence="9" id="KW-0407">Ion channel</keyword>
<feature type="region of interest" description="Disordered" evidence="11">
    <location>
        <begin position="257"/>
        <end position="279"/>
    </location>
</feature>
<dbReference type="PROSITE" id="PS51371">
    <property type="entry name" value="CBS"/>
    <property type="match status" value="1"/>
</dbReference>
<comment type="subcellular location">
    <subcellularLocation>
        <location evidence="1">Membrane</location>
        <topology evidence="1">Multi-pass membrane protein</topology>
    </subcellularLocation>
</comment>
<evidence type="ECO:0000256" key="10">
    <source>
        <dbReference type="PROSITE-ProRule" id="PRU00703"/>
    </source>
</evidence>
<dbReference type="RefSeq" id="WP_345606750.1">
    <property type="nucleotide sequence ID" value="NZ_BAABJO010000014.1"/>
</dbReference>
<feature type="transmembrane region" description="Helical" evidence="12">
    <location>
        <begin position="63"/>
        <end position="85"/>
    </location>
</feature>
<proteinExistence type="predicted"/>
<keyword evidence="6 12" id="KW-0472">Membrane</keyword>
<feature type="transmembrane region" description="Helical" evidence="12">
    <location>
        <begin position="91"/>
        <end position="111"/>
    </location>
</feature>
<keyword evidence="2" id="KW-0813">Transport</keyword>